<dbReference type="SUPFAM" id="SSF50022">
    <property type="entry name" value="ISP domain"/>
    <property type="match status" value="1"/>
</dbReference>
<evidence type="ECO:0000256" key="6">
    <source>
        <dbReference type="ARBA" id="ARBA00034078"/>
    </source>
</evidence>
<comment type="cofactor">
    <cofactor evidence="6">
        <name>[2Fe-2S] cluster</name>
        <dbReference type="ChEBI" id="CHEBI:190135"/>
    </cofactor>
</comment>
<dbReference type="InterPro" id="IPR014349">
    <property type="entry name" value="Rieske_Fe-S_prot"/>
</dbReference>
<dbReference type="GO" id="GO:0016020">
    <property type="term" value="C:membrane"/>
    <property type="evidence" value="ECO:0007669"/>
    <property type="project" value="InterPro"/>
</dbReference>
<dbReference type="InterPro" id="IPR017941">
    <property type="entry name" value="Rieske_2Fe-2S"/>
</dbReference>
<name>A0A1H8I330_9EURY</name>
<accession>A0A1H8I330</accession>
<reference evidence="9" key="1">
    <citation type="submission" date="2016-10" db="EMBL/GenBank/DDBJ databases">
        <authorList>
            <person name="Varghese N."/>
            <person name="Submissions S."/>
        </authorList>
    </citation>
    <scope>NUCLEOTIDE SEQUENCE [LARGE SCALE GENOMIC DNA]</scope>
    <source>
        <strain evidence="9">IBRC-M 10043</strain>
    </source>
</reference>
<dbReference type="CDD" id="cd03467">
    <property type="entry name" value="Rieske"/>
    <property type="match status" value="1"/>
</dbReference>
<keyword evidence="2" id="KW-0479">Metal-binding</keyword>
<evidence type="ECO:0000313" key="8">
    <source>
        <dbReference type="EMBL" id="SEN62732.1"/>
    </source>
</evidence>
<dbReference type="EMBL" id="FOCX01000004">
    <property type="protein sequence ID" value="SEN62732.1"/>
    <property type="molecule type" value="Genomic_DNA"/>
</dbReference>
<dbReference type="Pfam" id="PF00355">
    <property type="entry name" value="Rieske"/>
    <property type="match status" value="1"/>
</dbReference>
<keyword evidence="9" id="KW-1185">Reference proteome</keyword>
<dbReference type="PRINTS" id="PR00162">
    <property type="entry name" value="RIESKE"/>
</dbReference>
<dbReference type="GO" id="GO:0046872">
    <property type="term" value="F:metal ion binding"/>
    <property type="evidence" value="ECO:0007669"/>
    <property type="project" value="UniProtKB-KW"/>
</dbReference>
<evidence type="ECO:0000256" key="1">
    <source>
        <dbReference type="ARBA" id="ARBA00022714"/>
    </source>
</evidence>
<organism evidence="8 9">
    <name type="scientific">Halorientalis persicus</name>
    <dbReference type="NCBI Taxonomy" id="1367881"/>
    <lineage>
        <taxon>Archaea</taxon>
        <taxon>Methanobacteriati</taxon>
        <taxon>Methanobacteriota</taxon>
        <taxon>Stenosarchaea group</taxon>
        <taxon>Halobacteria</taxon>
        <taxon>Halobacteriales</taxon>
        <taxon>Haloarculaceae</taxon>
        <taxon>Halorientalis</taxon>
    </lineage>
</organism>
<dbReference type="OrthoDB" id="5623at2157"/>
<dbReference type="InterPro" id="IPR005805">
    <property type="entry name" value="Rieske_Fe-S_prot_C"/>
</dbReference>
<evidence type="ECO:0000256" key="3">
    <source>
        <dbReference type="ARBA" id="ARBA00023004"/>
    </source>
</evidence>
<feature type="domain" description="Rieske" evidence="7">
    <location>
        <begin position="103"/>
        <end position="191"/>
    </location>
</feature>
<protein>
    <submittedName>
        <fullName evidence="8">Menaquinol-cytochrome c reductase iron-sulfur subunit</fullName>
    </submittedName>
</protein>
<evidence type="ECO:0000313" key="9">
    <source>
        <dbReference type="Proteomes" id="UP000198775"/>
    </source>
</evidence>
<keyword evidence="1" id="KW-0001">2Fe-2S</keyword>
<proteinExistence type="predicted"/>
<dbReference type="Proteomes" id="UP000198775">
    <property type="component" value="Unassembled WGS sequence"/>
</dbReference>
<evidence type="ECO:0000259" key="7">
    <source>
        <dbReference type="PROSITE" id="PS51296"/>
    </source>
</evidence>
<keyword evidence="5" id="KW-1015">Disulfide bond</keyword>
<dbReference type="Gene3D" id="2.102.10.10">
    <property type="entry name" value="Rieske [2Fe-2S] iron-sulphur domain"/>
    <property type="match status" value="1"/>
</dbReference>
<evidence type="ECO:0000256" key="2">
    <source>
        <dbReference type="ARBA" id="ARBA00022723"/>
    </source>
</evidence>
<dbReference type="PANTHER" id="PTHR10134">
    <property type="entry name" value="CYTOCHROME B-C1 COMPLEX SUBUNIT RIESKE, MITOCHONDRIAL"/>
    <property type="match status" value="1"/>
</dbReference>
<dbReference type="InterPro" id="IPR036922">
    <property type="entry name" value="Rieske_2Fe-2S_sf"/>
</dbReference>
<dbReference type="GO" id="GO:0051537">
    <property type="term" value="F:2 iron, 2 sulfur cluster binding"/>
    <property type="evidence" value="ECO:0007669"/>
    <property type="project" value="UniProtKB-KW"/>
</dbReference>
<dbReference type="InterPro" id="IPR006311">
    <property type="entry name" value="TAT_signal"/>
</dbReference>
<keyword evidence="4" id="KW-0411">Iron-sulfur</keyword>
<gene>
    <name evidence="8" type="ORF">SAMN05216388_100457</name>
</gene>
<keyword evidence="3" id="KW-0408">Iron</keyword>
<evidence type="ECO:0000256" key="4">
    <source>
        <dbReference type="ARBA" id="ARBA00023014"/>
    </source>
</evidence>
<dbReference type="AlphaFoldDB" id="A0A1H8I330"/>
<sequence>MSSDTPPEEPHEEIEIERRQVAKVLAAVSGAGAVGAFSVSALAGLGESGKIEPPEPLFVEGVRLVDADGNPLTTADAIPQTETLEPTTVYPEKEGGGAITEDRAAVLLVRFPEDSYQEPTNLDGTVSGYAAYSKVCTHLGCAVNGTEGNQFYCQCHGSQFDPLQGAKVTGGPAPSPLPQLPIGVEDGQDGQLLLATGPFEGPVGPQ</sequence>
<dbReference type="RefSeq" id="WP_092658525.1">
    <property type="nucleotide sequence ID" value="NZ_FOCX01000004.1"/>
</dbReference>
<dbReference type="PROSITE" id="PS51318">
    <property type="entry name" value="TAT"/>
    <property type="match status" value="1"/>
</dbReference>
<evidence type="ECO:0000256" key="5">
    <source>
        <dbReference type="ARBA" id="ARBA00023157"/>
    </source>
</evidence>
<dbReference type="PROSITE" id="PS51296">
    <property type="entry name" value="RIESKE"/>
    <property type="match status" value="1"/>
</dbReference>